<reference evidence="7" key="1">
    <citation type="submission" date="2021-03" db="EMBL/GenBank/DDBJ databases">
        <authorList>
            <person name="Tagirdzhanova G."/>
        </authorList>
    </citation>
    <scope>NUCLEOTIDE SEQUENCE</scope>
</reference>
<dbReference type="GO" id="GO:0046873">
    <property type="term" value="F:metal ion transmembrane transporter activity"/>
    <property type="evidence" value="ECO:0007669"/>
    <property type="project" value="InterPro"/>
</dbReference>
<feature type="region of interest" description="Disordered" evidence="5">
    <location>
        <begin position="1"/>
        <end position="28"/>
    </location>
</feature>
<evidence type="ECO:0000256" key="1">
    <source>
        <dbReference type="ARBA" id="ARBA00004141"/>
    </source>
</evidence>
<evidence type="ECO:0000313" key="8">
    <source>
        <dbReference type="Proteomes" id="UP000664534"/>
    </source>
</evidence>
<comment type="caution">
    <text evidence="7">The sequence shown here is derived from an EMBL/GenBank/DDBJ whole genome shotgun (WGS) entry which is preliminary data.</text>
</comment>
<dbReference type="OrthoDB" id="3231000at2759"/>
<dbReference type="Pfam" id="PF01544">
    <property type="entry name" value="CorA"/>
    <property type="match status" value="1"/>
</dbReference>
<protein>
    <submittedName>
        <fullName evidence="7">Uncharacterized protein</fullName>
    </submittedName>
</protein>
<comment type="subcellular location">
    <subcellularLocation>
        <location evidence="1">Membrane</location>
        <topology evidence="1">Multi-pass membrane protein</topology>
    </subcellularLocation>
</comment>
<dbReference type="EMBL" id="CAJPDT010000083">
    <property type="protein sequence ID" value="CAF9935350.1"/>
    <property type="molecule type" value="Genomic_DNA"/>
</dbReference>
<feature type="transmembrane region" description="Helical" evidence="6">
    <location>
        <begin position="425"/>
        <end position="445"/>
    </location>
</feature>
<dbReference type="SUPFAM" id="SSF144083">
    <property type="entry name" value="Magnesium transport protein CorA, transmembrane region"/>
    <property type="match status" value="1"/>
</dbReference>
<evidence type="ECO:0000256" key="3">
    <source>
        <dbReference type="ARBA" id="ARBA00022989"/>
    </source>
</evidence>
<evidence type="ECO:0000256" key="6">
    <source>
        <dbReference type="SAM" id="Phobius"/>
    </source>
</evidence>
<dbReference type="Gene3D" id="1.20.58.340">
    <property type="entry name" value="Magnesium transport protein CorA, transmembrane region"/>
    <property type="match status" value="1"/>
</dbReference>
<keyword evidence="8" id="KW-1185">Reference proteome</keyword>
<proteinExistence type="predicted"/>
<gene>
    <name evidence="7" type="ORF">IMSHALPRED_010195</name>
</gene>
<sequence>MPFTRQLDDESRDSVQDQPPDHETQRLNDADQLRADLKAETGYSSYKEYLDSHQELYQRYSLLPTGFYGKPSGEKCEATCFILDLCRGQDLRVNVNLRCQSSSAAETLTILRHPPLDSSVQILLWSVDVISSDWMSAIGLGLKIRPSFFDAVCDKLAYPTLRDARIPPPDDSQWSRHARPFVPSHLEIDEKVVTIANYSSSIQPRPVPVVLIAGRDLKFPGIAEQIGDLLPRLDDIVDTELEGLPDLLQCGRYEDEAEGYARLLRWCFGNGKEINGGNAHLIICALLPLVYMSTFRVHYVCGYTRGIYLKLLRSELRASRKVGYDEETTSNLHKSRHVLRCTMERSKDDSEDLIRCRDWRGFLDWPPACKEFIKRHKRVHEAAHRLDAEIRDHLQLQLGEMGLRESRKSIEISNLQIEESKRAKIFTVLAFIYVPLNLATSIFGMNIYQLNKSGQSLWVFLATALIALFVTGSAWYLAEQVNSYLKWREAQLSRRKDYHLPPNTPLKMRINMLIWSLLSPYRSWMAVLV</sequence>
<name>A0A8H3IVH1_9LECA</name>
<keyword evidence="4 6" id="KW-0472">Membrane</keyword>
<keyword evidence="3 6" id="KW-1133">Transmembrane helix</keyword>
<evidence type="ECO:0000256" key="2">
    <source>
        <dbReference type="ARBA" id="ARBA00022692"/>
    </source>
</evidence>
<keyword evidence="2 6" id="KW-0812">Transmembrane</keyword>
<organism evidence="7 8">
    <name type="scientific">Imshaugia aleurites</name>
    <dbReference type="NCBI Taxonomy" id="172621"/>
    <lineage>
        <taxon>Eukaryota</taxon>
        <taxon>Fungi</taxon>
        <taxon>Dikarya</taxon>
        <taxon>Ascomycota</taxon>
        <taxon>Pezizomycotina</taxon>
        <taxon>Lecanoromycetes</taxon>
        <taxon>OSLEUM clade</taxon>
        <taxon>Lecanoromycetidae</taxon>
        <taxon>Lecanorales</taxon>
        <taxon>Lecanorineae</taxon>
        <taxon>Parmeliaceae</taxon>
        <taxon>Imshaugia</taxon>
    </lineage>
</organism>
<dbReference type="AlphaFoldDB" id="A0A8H3IVH1"/>
<evidence type="ECO:0000313" key="7">
    <source>
        <dbReference type="EMBL" id="CAF9935350.1"/>
    </source>
</evidence>
<evidence type="ECO:0000256" key="4">
    <source>
        <dbReference type="ARBA" id="ARBA00023136"/>
    </source>
</evidence>
<dbReference type="InterPro" id="IPR002523">
    <property type="entry name" value="MgTranspt_CorA/ZnTranspt_ZntB"/>
</dbReference>
<dbReference type="InterPro" id="IPR045863">
    <property type="entry name" value="CorA_TM1_TM2"/>
</dbReference>
<accession>A0A8H3IVH1</accession>
<dbReference type="Proteomes" id="UP000664534">
    <property type="component" value="Unassembled WGS sequence"/>
</dbReference>
<feature type="transmembrane region" description="Helical" evidence="6">
    <location>
        <begin position="457"/>
        <end position="478"/>
    </location>
</feature>
<evidence type="ECO:0000256" key="5">
    <source>
        <dbReference type="SAM" id="MobiDB-lite"/>
    </source>
</evidence>
<dbReference type="GO" id="GO:0016020">
    <property type="term" value="C:membrane"/>
    <property type="evidence" value="ECO:0007669"/>
    <property type="project" value="UniProtKB-SubCell"/>
</dbReference>